<dbReference type="PANTHER" id="PTHR35334:SF2">
    <property type="entry name" value="SERINE TRANSPORTER SDAC"/>
    <property type="match status" value="1"/>
</dbReference>
<dbReference type="Gene3D" id="1.20.1740.10">
    <property type="entry name" value="Amino acid/polyamine transporter I"/>
    <property type="match status" value="1"/>
</dbReference>
<dbReference type="Proteomes" id="UP001501461">
    <property type="component" value="Unassembled WGS sequence"/>
</dbReference>
<name>A0ABP5GIN1_9MICC</name>
<feature type="transmembrane region" description="Helical" evidence="9">
    <location>
        <begin position="217"/>
        <end position="241"/>
    </location>
</feature>
<feature type="transmembrane region" description="Helical" evidence="9">
    <location>
        <begin position="151"/>
        <end position="167"/>
    </location>
</feature>
<feature type="transmembrane region" description="Helical" evidence="9">
    <location>
        <begin position="414"/>
        <end position="435"/>
    </location>
</feature>
<sequence>MSHEPTDPDDHKPVASNHPDNQEGRAFQSPRMFENSWALSLFGTAVGAGILFLPINAGAGGLWPLIIATLIIGPMTFLAHRGLSRFVAASRNPGSDITVVARGLFGEAAGQVVTVLYFLAIFPIVLIYGIAITNTVDDLLVQQLGWGSPPRWLLSGVLIALMMLVMIRGQRLMLVVMQWLVYPLIAALLGVTLFLIPQWDLTFVTETTESFGDMAQALLLVIPVLIFAFNFSPAVSQYTLAMQRRYGDQADARGKHVLRRTTILLVIFTMGFVWSTVLALGADGLQEAREANLPVLSYLAQVLDTPLIGYIGPAVAIAAIGSSFFGHYLGAAEGAAGIVRSVSTAAGKKPSDRAVNIGVAIFIFLATWGAAILDLGILDMIETLVGPVIAIVLYLLPMYAIHRFDVLKQYRGKASNIFVTIAGITAVACIIYRMFVVGF</sequence>
<evidence type="ECO:0000256" key="6">
    <source>
        <dbReference type="ARBA" id="ARBA00022989"/>
    </source>
</evidence>
<comment type="caution">
    <text evidence="10">The sequence shown here is derived from an EMBL/GenBank/DDBJ whole genome shotgun (WGS) entry which is preliminary data.</text>
</comment>
<evidence type="ECO:0000313" key="10">
    <source>
        <dbReference type="EMBL" id="GAA2046810.1"/>
    </source>
</evidence>
<accession>A0ABP5GIN1</accession>
<feature type="region of interest" description="Disordered" evidence="8">
    <location>
        <begin position="1"/>
        <end position="26"/>
    </location>
</feature>
<evidence type="ECO:0000256" key="7">
    <source>
        <dbReference type="ARBA" id="ARBA00023136"/>
    </source>
</evidence>
<evidence type="ECO:0000256" key="3">
    <source>
        <dbReference type="ARBA" id="ARBA00022475"/>
    </source>
</evidence>
<evidence type="ECO:0000256" key="4">
    <source>
        <dbReference type="ARBA" id="ARBA00022519"/>
    </source>
</evidence>
<keyword evidence="4" id="KW-0997">Cell inner membrane</keyword>
<evidence type="ECO:0000256" key="2">
    <source>
        <dbReference type="ARBA" id="ARBA00022448"/>
    </source>
</evidence>
<feature type="transmembrane region" description="Helical" evidence="9">
    <location>
        <begin position="307"/>
        <end position="330"/>
    </location>
</feature>
<dbReference type="InterPro" id="IPR018227">
    <property type="entry name" value="Amino_acid_transport_2"/>
</dbReference>
<feature type="transmembrane region" description="Helical" evidence="9">
    <location>
        <begin position="357"/>
        <end position="378"/>
    </location>
</feature>
<feature type="transmembrane region" description="Helical" evidence="9">
    <location>
        <begin position="179"/>
        <end position="197"/>
    </location>
</feature>
<dbReference type="EMBL" id="BAAAMN010000073">
    <property type="protein sequence ID" value="GAA2046810.1"/>
    <property type="molecule type" value="Genomic_DNA"/>
</dbReference>
<keyword evidence="11" id="KW-1185">Reference proteome</keyword>
<gene>
    <name evidence="10" type="ORF">GCM10009720_29730</name>
</gene>
<evidence type="ECO:0000256" key="9">
    <source>
        <dbReference type="SAM" id="Phobius"/>
    </source>
</evidence>
<organism evidence="10 11">
    <name type="scientific">Yaniella flava</name>
    <dbReference type="NCBI Taxonomy" id="287930"/>
    <lineage>
        <taxon>Bacteria</taxon>
        <taxon>Bacillati</taxon>
        <taxon>Actinomycetota</taxon>
        <taxon>Actinomycetes</taxon>
        <taxon>Micrococcales</taxon>
        <taxon>Micrococcaceae</taxon>
        <taxon>Yaniella</taxon>
    </lineage>
</organism>
<evidence type="ECO:0000256" key="5">
    <source>
        <dbReference type="ARBA" id="ARBA00022692"/>
    </source>
</evidence>
<comment type="subcellular location">
    <subcellularLocation>
        <location evidence="1">Cell inner membrane</location>
        <topology evidence="1">Multi-pass membrane protein</topology>
    </subcellularLocation>
</comment>
<feature type="transmembrane region" description="Helical" evidence="9">
    <location>
        <begin position="112"/>
        <end position="131"/>
    </location>
</feature>
<keyword evidence="2" id="KW-0813">Transport</keyword>
<feature type="transmembrane region" description="Helical" evidence="9">
    <location>
        <begin position="61"/>
        <end position="79"/>
    </location>
</feature>
<evidence type="ECO:0000313" key="11">
    <source>
        <dbReference type="Proteomes" id="UP001501461"/>
    </source>
</evidence>
<keyword evidence="3" id="KW-1003">Cell membrane</keyword>
<protein>
    <submittedName>
        <fullName evidence="10">HAAAP family serine/threonine permease</fullName>
    </submittedName>
</protein>
<evidence type="ECO:0000256" key="8">
    <source>
        <dbReference type="SAM" id="MobiDB-lite"/>
    </source>
</evidence>
<keyword evidence="7 9" id="KW-0472">Membrane</keyword>
<keyword evidence="5 9" id="KW-0812">Transmembrane</keyword>
<feature type="compositionally biased region" description="Basic and acidic residues" evidence="8">
    <location>
        <begin position="1"/>
        <end position="13"/>
    </location>
</feature>
<feature type="transmembrane region" description="Helical" evidence="9">
    <location>
        <begin position="262"/>
        <end position="282"/>
    </location>
</feature>
<feature type="transmembrane region" description="Helical" evidence="9">
    <location>
        <begin position="384"/>
        <end position="402"/>
    </location>
</feature>
<proteinExistence type="predicted"/>
<dbReference type="RefSeq" id="WP_343960220.1">
    <property type="nucleotide sequence ID" value="NZ_BAAAMN010000073.1"/>
</dbReference>
<dbReference type="PANTHER" id="PTHR35334">
    <property type="entry name" value="SERINE TRANSPORTER"/>
    <property type="match status" value="1"/>
</dbReference>
<keyword evidence="6 9" id="KW-1133">Transmembrane helix</keyword>
<evidence type="ECO:0000256" key="1">
    <source>
        <dbReference type="ARBA" id="ARBA00004429"/>
    </source>
</evidence>
<reference evidence="11" key="1">
    <citation type="journal article" date="2019" name="Int. J. Syst. Evol. Microbiol.">
        <title>The Global Catalogue of Microorganisms (GCM) 10K type strain sequencing project: providing services to taxonomists for standard genome sequencing and annotation.</title>
        <authorList>
            <consortium name="The Broad Institute Genomics Platform"/>
            <consortium name="The Broad Institute Genome Sequencing Center for Infectious Disease"/>
            <person name="Wu L."/>
            <person name="Ma J."/>
        </authorList>
    </citation>
    <scope>NUCLEOTIDE SEQUENCE [LARGE SCALE GENOMIC DNA]</scope>
    <source>
        <strain evidence="11">JCM 13595</strain>
    </source>
</reference>
<feature type="transmembrane region" description="Helical" evidence="9">
    <location>
        <begin position="37"/>
        <end position="55"/>
    </location>
</feature>